<protein>
    <recommendedName>
        <fullName evidence="5">RFX-type winged-helix domain-containing protein</fullName>
    </recommendedName>
</protein>
<dbReference type="PANTHER" id="PTHR22970">
    <property type="entry name" value="AT-RICH INTERACTIVE DOMAIN-CONTAINING PROTEIN 2"/>
    <property type="match status" value="1"/>
</dbReference>
<reference evidence="6" key="2">
    <citation type="journal article" name="BMC Genomics">
        <title>New genome assemblies reveal patterns of domestication and adaptation across Brettanomyces (Dekkera) species.</title>
        <authorList>
            <person name="Roach M.J."/>
            <person name="Borneman A.R."/>
        </authorList>
    </citation>
    <scope>NUCLEOTIDE SEQUENCE</scope>
    <source>
        <strain evidence="6">UCD 2041</strain>
    </source>
</reference>
<name>A0A871R298_DEKBR</name>
<dbReference type="GO" id="GO:0016586">
    <property type="term" value="C:RSC-type complex"/>
    <property type="evidence" value="ECO:0007669"/>
    <property type="project" value="TreeGrafter"/>
</dbReference>
<dbReference type="RefSeq" id="XP_041136372.1">
    <property type="nucleotide sequence ID" value="XM_041282533.1"/>
</dbReference>
<dbReference type="SUPFAM" id="SSF48371">
    <property type="entry name" value="ARM repeat"/>
    <property type="match status" value="1"/>
</dbReference>
<evidence type="ECO:0000259" key="5">
    <source>
        <dbReference type="PROSITE" id="PS51526"/>
    </source>
</evidence>
<dbReference type="InterPro" id="IPR052406">
    <property type="entry name" value="Chromatin_Remodeling_Comp"/>
</dbReference>
<evidence type="ECO:0000256" key="3">
    <source>
        <dbReference type="ARBA" id="ARBA00023163"/>
    </source>
</evidence>
<dbReference type="GO" id="GO:0006325">
    <property type="term" value="P:chromatin organization"/>
    <property type="evidence" value="ECO:0007669"/>
    <property type="project" value="UniProtKB-KW"/>
</dbReference>
<proteinExistence type="predicted"/>
<dbReference type="Proteomes" id="UP000663131">
    <property type="component" value="Chromosome 6"/>
</dbReference>
<keyword evidence="2" id="KW-0805">Transcription regulation</keyword>
<keyword evidence="3" id="KW-0804">Transcription</keyword>
<keyword evidence="4" id="KW-0539">Nucleus</keyword>
<dbReference type="InterPro" id="IPR003150">
    <property type="entry name" value="DNA-bd_RFX"/>
</dbReference>
<gene>
    <name evidence="6" type="ORF">BRETT_004034</name>
</gene>
<accession>A0A871R298</accession>
<dbReference type="PANTHER" id="PTHR22970:SF14">
    <property type="entry name" value="AT-RICH INTERACTIVE DOMAIN-CONTAINING PROTEIN 2"/>
    <property type="match status" value="1"/>
</dbReference>
<dbReference type="PROSITE" id="PS51526">
    <property type="entry name" value="RFX_DBD"/>
    <property type="match status" value="1"/>
</dbReference>
<dbReference type="GO" id="GO:0003677">
    <property type="term" value="F:DNA binding"/>
    <property type="evidence" value="ECO:0007669"/>
    <property type="project" value="InterPro"/>
</dbReference>
<dbReference type="GeneID" id="64575957"/>
<dbReference type="OrthoDB" id="338531at2759"/>
<reference evidence="6" key="1">
    <citation type="submission" date="2020-10" db="EMBL/GenBank/DDBJ databases">
        <authorList>
            <person name="Palmer J.M."/>
        </authorList>
    </citation>
    <scope>NUCLEOTIDE SEQUENCE</scope>
    <source>
        <strain evidence="6">UCD 2041</strain>
    </source>
</reference>
<dbReference type="AlphaFoldDB" id="A0A871R298"/>
<organism evidence="6 7">
    <name type="scientific">Dekkera bruxellensis</name>
    <name type="common">Brettanomyces custersii</name>
    <dbReference type="NCBI Taxonomy" id="5007"/>
    <lineage>
        <taxon>Eukaryota</taxon>
        <taxon>Fungi</taxon>
        <taxon>Dikarya</taxon>
        <taxon>Ascomycota</taxon>
        <taxon>Saccharomycotina</taxon>
        <taxon>Pichiomycetes</taxon>
        <taxon>Pichiales</taxon>
        <taxon>Pichiaceae</taxon>
        <taxon>Brettanomyces</taxon>
    </lineage>
</organism>
<evidence type="ECO:0000256" key="2">
    <source>
        <dbReference type="ARBA" id="ARBA00023015"/>
    </source>
</evidence>
<feature type="domain" description="RFX-type winged-helix" evidence="5">
    <location>
        <begin position="365"/>
        <end position="445"/>
    </location>
</feature>
<dbReference type="GO" id="GO:0006355">
    <property type="term" value="P:regulation of DNA-templated transcription"/>
    <property type="evidence" value="ECO:0007669"/>
    <property type="project" value="InterPro"/>
</dbReference>
<sequence>MSALETPQKGQVSVSEQSHVYPVNPESTEIQESKFIQNNKYLKNEHQFTYYNVPGANYAGPSQLKRYQLAFESGIGDEVDFCLNSLIGNSFTHGKEINLKKEYSFLTEYLIYYLNCQTFNPCAENKDMDKSLGSALILRNLAQDIDNSQVISMNMQIRDVILSILQNPIILQDEFSDPQYEQCKELLRYTMDIVEAISSYLAPVPAEDPLFMSLISLLRTVEDRSTITTIFRSMSRMMYNSKKEGDAPDSIEDDVLDTVVSFLALSIDSQNDSDELILTSLDFLYQFIQHSRVDRLLSSFERAQVLGTFLPKLLVFKLDYKTELTQPLPMLQLIQRVHDPIPDNPPVFPDELIASLNQLPEPDRATAWIRCAFAADLGGDVTQISLWRCYETQFAPFIGTQNLKLLPAVDFIKNVQHAFPRSSAMVITLDNGTKKFIIKGIRPRVAAVGIEQGKNDALVSGASITSRGNWAKYSKMKDSIQEPYKLFQYNANSHLQLNEINTSASLLLKQMVCSKSGLDLFTGRKDDLIDKLLLVPNLLPYIYDVLKRLPY</sequence>
<evidence type="ECO:0000313" key="7">
    <source>
        <dbReference type="Proteomes" id="UP000663131"/>
    </source>
</evidence>
<evidence type="ECO:0000313" key="6">
    <source>
        <dbReference type="EMBL" id="QOU19879.1"/>
    </source>
</evidence>
<dbReference type="KEGG" id="bbrx:BRETT_004034"/>
<keyword evidence="1" id="KW-0156">Chromatin regulator</keyword>
<evidence type="ECO:0000256" key="1">
    <source>
        <dbReference type="ARBA" id="ARBA00022853"/>
    </source>
</evidence>
<evidence type="ECO:0000256" key="4">
    <source>
        <dbReference type="ARBA" id="ARBA00023242"/>
    </source>
</evidence>
<dbReference type="EMBL" id="CP063134">
    <property type="protein sequence ID" value="QOU19879.1"/>
    <property type="molecule type" value="Genomic_DNA"/>
</dbReference>
<dbReference type="InterPro" id="IPR016024">
    <property type="entry name" value="ARM-type_fold"/>
</dbReference>